<organism evidence="7 8">
    <name type="scientific">Clathrospora elynae</name>
    <dbReference type="NCBI Taxonomy" id="706981"/>
    <lineage>
        <taxon>Eukaryota</taxon>
        <taxon>Fungi</taxon>
        <taxon>Dikarya</taxon>
        <taxon>Ascomycota</taxon>
        <taxon>Pezizomycotina</taxon>
        <taxon>Dothideomycetes</taxon>
        <taxon>Pleosporomycetidae</taxon>
        <taxon>Pleosporales</taxon>
        <taxon>Diademaceae</taxon>
        <taxon>Clathrospora</taxon>
    </lineage>
</organism>
<evidence type="ECO:0000256" key="5">
    <source>
        <dbReference type="PROSITE-ProRule" id="PRU00708"/>
    </source>
</evidence>
<dbReference type="AlphaFoldDB" id="A0A6A5SJD5"/>
<evidence type="ECO:0000256" key="4">
    <source>
        <dbReference type="ARBA" id="ARBA00044511"/>
    </source>
</evidence>
<evidence type="ECO:0000256" key="2">
    <source>
        <dbReference type="ARBA" id="ARBA00022737"/>
    </source>
</evidence>
<proteinExistence type="inferred from homology"/>
<dbReference type="Gene3D" id="1.25.40.10">
    <property type="entry name" value="Tetratricopeptide repeat domain"/>
    <property type="match status" value="2"/>
</dbReference>
<evidence type="ECO:0000313" key="7">
    <source>
        <dbReference type="EMBL" id="KAF1939780.1"/>
    </source>
</evidence>
<dbReference type="OrthoDB" id="185373at2759"/>
<dbReference type="Proteomes" id="UP000800038">
    <property type="component" value="Unassembled WGS sequence"/>
</dbReference>
<comment type="similarity">
    <text evidence="1">Belongs to the CCM1 family.</text>
</comment>
<feature type="compositionally biased region" description="Low complexity" evidence="6">
    <location>
        <begin position="811"/>
        <end position="823"/>
    </location>
</feature>
<dbReference type="EMBL" id="ML976075">
    <property type="protein sequence ID" value="KAF1939780.1"/>
    <property type="molecule type" value="Genomic_DNA"/>
</dbReference>
<dbReference type="Pfam" id="PF01535">
    <property type="entry name" value="PPR"/>
    <property type="match status" value="1"/>
</dbReference>
<evidence type="ECO:0008006" key="9">
    <source>
        <dbReference type="Google" id="ProtNLM"/>
    </source>
</evidence>
<evidence type="ECO:0000313" key="8">
    <source>
        <dbReference type="Proteomes" id="UP000800038"/>
    </source>
</evidence>
<gene>
    <name evidence="7" type="ORF">EJ02DRAFT_247085</name>
</gene>
<reference evidence="7" key="1">
    <citation type="journal article" date="2020" name="Stud. Mycol.">
        <title>101 Dothideomycetes genomes: a test case for predicting lifestyles and emergence of pathogens.</title>
        <authorList>
            <person name="Haridas S."/>
            <person name="Albert R."/>
            <person name="Binder M."/>
            <person name="Bloem J."/>
            <person name="Labutti K."/>
            <person name="Salamov A."/>
            <person name="Andreopoulos B."/>
            <person name="Baker S."/>
            <person name="Barry K."/>
            <person name="Bills G."/>
            <person name="Bluhm B."/>
            <person name="Cannon C."/>
            <person name="Castanera R."/>
            <person name="Culley D."/>
            <person name="Daum C."/>
            <person name="Ezra D."/>
            <person name="Gonzalez J."/>
            <person name="Henrissat B."/>
            <person name="Kuo A."/>
            <person name="Liang C."/>
            <person name="Lipzen A."/>
            <person name="Lutzoni F."/>
            <person name="Magnuson J."/>
            <person name="Mondo S."/>
            <person name="Nolan M."/>
            <person name="Ohm R."/>
            <person name="Pangilinan J."/>
            <person name="Park H.-J."/>
            <person name="Ramirez L."/>
            <person name="Alfaro M."/>
            <person name="Sun H."/>
            <person name="Tritt A."/>
            <person name="Yoshinaga Y."/>
            <person name="Zwiers L.-H."/>
            <person name="Turgeon B."/>
            <person name="Goodwin S."/>
            <person name="Spatafora J."/>
            <person name="Crous P."/>
            <person name="Grigoriev I."/>
        </authorList>
    </citation>
    <scope>NUCLEOTIDE SEQUENCE</scope>
    <source>
        <strain evidence="7">CBS 161.51</strain>
    </source>
</reference>
<feature type="compositionally biased region" description="Basic and acidic residues" evidence="6">
    <location>
        <begin position="789"/>
        <end position="801"/>
    </location>
</feature>
<feature type="region of interest" description="Disordered" evidence="6">
    <location>
        <begin position="789"/>
        <end position="836"/>
    </location>
</feature>
<keyword evidence="2" id="KW-0677">Repeat</keyword>
<evidence type="ECO:0000256" key="6">
    <source>
        <dbReference type="SAM" id="MobiDB-lite"/>
    </source>
</evidence>
<protein>
    <recommendedName>
        <fullName evidence="9">Pentacotripeptide-repeat region of PRORP domain-containing protein</fullName>
    </recommendedName>
</protein>
<comment type="function">
    <text evidence="3">Regulates mitochondrial small subunit maturation by controlling 15S rRNA 5'-end processing. Localizes to the 5' precursor of the 15S rRNA in a position that is subsequently occupied by mS47 in the mature yeast mtSSU. Uses structure and sequence-specific RNA recognition, binding to a single-stranded region of the precursor and specifically recognizing bases -6 to -1. The exchange of Ccm1 for mS47 is coupled to the irreversible removal of precursor rRNA that is accompanied by conformational changes of the mitoribosomal proteins uS5m and mS26. These conformational changes signal completion of 5'-end rRNA processing through protection of the mature 5'-end of the 15S rRNA and stabilization of mS47. The removal of the 5' precursor together with the dissociation of Ccm1 may be catalyzed by the 5'-3' exoribonuclease Pet127. Involved in the specific removal of group I introns in mitochondrial encoded transcripts.</text>
</comment>
<dbReference type="PANTHER" id="PTHR47936:SF1">
    <property type="entry name" value="PENTATRICOPEPTIDE REPEAT-CONTAINING PROTEIN GUN1, CHLOROPLASTIC"/>
    <property type="match status" value="1"/>
</dbReference>
<feature type="region of interest" description="Disordered" evidence="6">
    <location>
        <begin position="95"/>
        <end position="122"/>
    </location>
</feature>
<feature type="repeat" description="PPR" evidence="5">
    <location>
        <begin position="463"/>
        <end position="497"/>
    </location>
</feature>
<dbReference type="NCBIfam" id="TIGR00756">
    <property type="entry name" value="PPR"/>
    <property type="match status" value="1"/>
</dbReference>
<dbReference type="Pfam" id="PF13041">
    <property type="entry name" value="PPR_2"/>
    <property type="match status" value="2"/>
</dbReference>
<evidence type="ECO:0000256" key="3">
    <source>
        <dbReference type="ARBA" id="ARBA00044493"/>
    </source>
</evidence>
<keyword evidence="8" id="KW-1185">Reference proteome</keyword>
<dbReference type="PANTHER" id="PTHR47936">
    <property type="entry name" value="PPR_LONG DOMAIN-CONTAINING PROTEIN"/>
    <property type="match status" value="1"/>
</dbReference>
<accession>A0A6A5SJD5</accession>
<dbReference type="GO" id="GO:0031930">
    <property type="term" value="P:mitochondria-nucleus signaling pathway"/>
    <property type="evidence" value="ECO:0007669"/>
    <property type="project" value="TreeGrafter"/>
</dbReference>
<name>A0A6A5SJD5_9PLEO</name>
<sequence>MPRVRLPNARLVASADLPLLPFLAPRVFAESPIPKRSIVQNGKSDGAQKEKETVAACIGGSRTTRPPSINHLYVDISSVARRHARPYATFASAVPRVAGGNRPSQRRAREPSPTRTSSALVQHSPVLAAKRAKALALERDRLANYLSQLPPGLAEPELRKHGQYRSLYRRISNLRHWDVTQLDLSDLHRGPSTREWILSAFAALDRALYPSVGRHTRNITIKHDQRCFRWSTHLFPPGTEPDLQQVWINWNELGIQTRRAVFQKLLIYLLDRKPGRALQFVQVLAHDPLLRDRSHEAIADALGHISKVHIKGCYGAHYRWGPDTEAHKRVFVPAFVHIFDRALAVQPAVCSQDLLYNLVELAGSDDRKKVFDCLIKHRTRLAFDTLLHYASAFGEEGEVHYALLCLDNLKVRHNAVAWASVSERQRLRWTCATILRTSMSKDHDYHQTPGIVASFVRLGIKMDILLYNVVMHNAMEAGDYTTAFKVYNTLESNELKPDKYTFSILLHGCTSQDNPAMFQSFAQYSAEFAMEIKDPWLATDFLYYLYVRHQADSDIGHTSALLWQAYASRFSVAPFQPFINHGSRDLGNASQIQRSVLESTVLSPTPVALYIMLQMEIRSALAISNLRVLNLYQKFKVLAGKGTNPVFRELTQNTTIWNAFLLAFCQNQQFESASQLIKDMTDGPTQPNIYSWNIFMQAFFKTGQIHAAERVFEIMRSRGSDPDQYTYGVLLRGYAKAQLVELVGDTMEHVETEQEMDPDLLRALAAVVNRQQLMITLEKTRLKKEARAKAKAEKKAEESRIRWQSQQFMLTDVESSTATTTTPSDDRPAESDTTVQ</sequence>
<dbReference type="PROSITE" id="PS51375">
    <property type="entry name" value="PPR"/>
    <property type="match status" value="3"/>
</dbReference>
<dbReference type="InterPro" id="IPR002885">
    <property type="entry name" value="PPR_rpt"/>
</dbReference>
<feature type="repeat" description="PPR" evidence="5">
    <location>
        <begin position="653"/>
        <end position="687"/>
    </location>
</feature>
<evidence type="ECO:0000256" key="1">
    <source>
        <dbReference type="ARBA" id="ARBA00006192"/>
    </source>
</evidence>
<comment type="subunit">
    <text evidence="4">Binds to mitochondrial small subunit 15S rRNA.</text>
</comment>
<feature type="repeat" description="PPR" evidence="5">
    <location>
        <begin position="688"/>
        <end position="722"/>
    </location>
</feature>
<dbReference type="InterPro" id="IPR011990">
    <property type="entry name" value="TPR-like_helical_dom_sf"/>
</dbReference>